<dbReference type="Gene3D" id="3.40.50.1010">
    <property type="entry name" value="5'-nuclease"/>
    <property type="match status" value="1"/>
</dbReference>
<organism evidence="2 3">
    <name type="scientific">Symplocastrum torsivum CPER-KK1</name>
    <dbReference type="NCBI Taxonomy" id="450513"/>
    <lineage>
        <taxon>Bacteria</taxon>
        <taxon>Bacillati</taxon>
        <taxon>Cyanobacteriota</taxon>
        <taxon>Cyanophyceae</taxon>
        <taxon>Oscillatoriophycideae</taxon>
        <taxon>Oscillatoriales</taxon>
        <taxon>Microcoleaceae</taxon>
        <taxon>Symplocastrum</taxon>
    </lineage>
</organism>
<evidence type="ECO:0000313" key="3">
    <source>
        <dbReference type="Proteomes" id="UP000753908"/>
    </source>
</evidence>
<gene>
    <name evidence="2" type="ORF">KME25_28715</name>
</gene>
<evidence type="ECO:0000313" key="2">
    <source>
        <dbReference type="EMBL" id="MBW4548387.1"/>
    </source>
</evidence>
<evidence type="ECO:0000259" key="1">
    <source>
        <dbReference type="Pfam" id="PF01850"/>
    </source>
</evidence>
<dbReference type="Pfam" id="PF01850">
    <property type="entry name" value="PIN"/>
    <property type="match status" value="1"/>
</dbReference>
<proteinExistence type="predicted"/>
<dbReference type="EMBL" id="JAHHIF010000061">
    <property type="protein sequence ID" value="MBW4548387.1"/>
    <property type="molecule type" value="Genomic_DNA"/>
</dbReference>
<accession>A0A951PSX6</accession>
<dbReference type="AlphaFoldDB" id="A0A951PSX6"/>
<dbReference type="Proteomes" id="UP000753908">
    <property type="component" value="Unassembled WGS sequence"/>
</dbReference>
<name>A0A951PSX6_9CYAN</name>
<reference evidence="2" key="2">
    <citation type="journal article" date="2022" name="Microbiol. Resour. Announc.">
        <title>Metagenome Sequencing to Explore Phylogenomics of Terrestrial Cyanobacteria.</title>
        <authorList>
            <person name="Ward R.D."/>
            <person name="Stajich J.E."/>
            <person name="Johansen J.R."/>
            <person name="Huntemann M."/>
            <person name="Clum A."/>
            <person name="Foster B."/>
            <person name="Foster B."/>
            <person name="Roux S."/>
            <person name="Palaniappan K."/>
            <person name="Varghese N."/>
            <person name="Mukherjee S."/>
            <person name="Reddy T.B.K."/>
            <person name="Daum C."/>
            <person name="Copeland A."/>
            <person name="Chen I.A."/>
            <person name="Ivanova N.N."/>
            <person name="Kyrpides N.C."/>
            <person name="Shapiro N."/>
            <person name="Eloe-Fadrosh E.A."/>
            <person name="Pietrasiak N."/>
        </authorList>
    </citation>
    <scope>NUCLEOTIDE SEQUENCE</scope>
    <source>
        <strain evidence="2">CPER-KK1</strain>
    </source>
</reference>
<dbReference type="InterPro" id="IPR029060">
    <property type="entry name" value="PIN-like_dom_sf"/>
</dbReference>
<sequence>MSETVYIETSIVGYLTIRPSNNLILMANAEATREWWGTRRSQFTLYISQVVLDEVARGDAEIATRRLEILQDFSLLAVNEAVQDLAAQFLTKSSLPPKAADDALHIAVATVYGLDYLLTWNCRHIANAQIQKKLLQLSNDAGYELPTICTPYELMGE</sequence>
<dbReference type="InterPro" id="IPR002716">
    <property type="entry name" value="PIN_dom"/>
</dbReference>
<dbReference type="CDD" id="cd18687">
    <property type="entry name" value="PIN_VapC-like"/>
    <property type="match status" value="1"/>
</dbReference>
<feature type="domain" description="PIN" evidence="1">
    <location>
        <begin position="28"/>
        <end position="119"/>
    </location>
</feature>
<reference evidence="2" key="1">
    <citation type="submission" date="2021-05" db="EMBL/GenBank/DDBJ databases">
        <authorList>
            <person name="Pietrasiak N."/>
            <person name="Ward R."/>
            <person name="Stajich J.E."/>
            <person name="Kurbessoian T."/>
        </authorList>
    </citation>
    <scope>NUCLEOTIDE SEQUENCE</scope>
    <source>
        <strain evidence="2">CPER-KK1</strain>
    </source>
</reference>
<comment type="caution">
    <text evidence="2">The sequence shown here is derived from an EMBL/GenBank/DDBJ whole genome shotgun (WGS) entry which is preliminary data.</text>
</comment>
<protein>
    <submittedName>
        <fullName evidence="2">Type II toxin-antitoxin system VapC family toxin</fullName>
    </submittedName>
</protein>
<dbReference type="SUPFAM" id="SSF88723">
    <property type="entry name" value="PIN domain-like"/>
    <property type="match status" value="1"/>
</dbReference>